<evidence type="ECO:0000313" key="12">
    <source>
        <dbReference type="EMBL" id="KOO26066.1"/>
    </source>
</evidence>
<dbReference type="InterPro" id="IPR031774">
    <property type="entry name" value="SF3A3_dom"/>
</dbReference>
<evidence type="ECO:0000256" key="8">
    <source>
        <dbReference type="ARBA" id="ARBA00023187"/>
    </source>
</evidence>
<keyword evidence="7" id="KW-0862">Zinc</keyword>
<evidence type="ECO:0000256" key="7">
    <source>
        <dbReference type="ARBA" id="ARBA00022833"/>
    </source>
</evidence>
<keyword evidence="9" id="KW-0539">Nucleus</keyword>
<proteinExistence type="inferred from homology"/>
<feature type="region of interest" description="Disordered" evidence="10">
    <location>
        <begin position="313"/>
        <end position="344"/>
    </location>
</feature>
<gene>
    <name evidence="12" type="ORF">Ctob_001766</name>
</gene>
<dbReference type="OrthoDB" id="2160351at2759"/>
<dbReference type="Pfam" id="PF12108">
    <property type="entry name" value="SF3a60_bindingd"/>
    <property type="match status" value="1"/>
</dbReference>
<dbReference type="PANTHER" id="PTHR12786">
    <property type="entry name" value="SPLICING FACTOR SF3A-RELATED"/>
    <property type="match status" value="1"/>
</dbReference>
<evidence type="ECO:0000256" key="9">
    <source>
        <dbReference type="ARBA" id="ARBA00023242"/>
    </source>
</evidence>
<dbReference type="GO" id="GO:0008270">
    <property type="term" value="F:zinc ion binding"/>
    <property type="evidence" value="ECO:0007669"/>
    <property type="project" value="UniProtKB-KW"/>
</dbReference>
<dbReference type="Pfam" id="PF13297">
    <property type="entry name" value="SDE2_2C"/>
    <property type="match status" value="1"/>
</dbReference>
<evidence type="ECO:0000256" key="4">
    <source>
        <dbReference type="ARBA" id="ARBA00022664"/>
    </source>
</evidence>
<evidence type="ECO:0000256" key="1">
    <source>
        <dbReference type="ARBA" id="ARBA00004123"/>
    </source>
</evidence>
<dbReference type="GO" id="GO:0005681">
    <property type="term" value="C:spliceosomal complex"/>
    <property type="evidence" value="ECO:0007669"/>
    <property type="project" value="InterPro"/>
</dbReference>
<comment type="similarity">
    <text evidence="2">Belongs to the SF3A3 family.</text>
</comment>
<dbReference type="GO" id="GO:0003723">
    <property type="term" value="F:RNA binding"/>
    <property type="evidence" value="ECO:0007669"/>
    <property type="project" value="InterPro"/>
</dbReference>
<feature type="compositionally biased region" description="Low complexity" evidence="10">
    <location>
        <begin position="327"/>
        <end position="344"/>
    </location>
</feature>
<dbReference type="Pfam" id="PF11931">
    <property type="entry name" value="SF3a60_Prp9_C"/>
    <property type="match status" value="1"/>
</dbReference>
<dbReference type="Proteomes" id="UP000037460">
    <property type="component" value="Unassembled WGS sequence"/>
</dbReference>
<keyword evidence="5" id="KW-0479">Metal-binding</keyword>
<evidence type="ECO:0000256" key="10">
    <source>
        <dbReference type="SAM" id="MobiDB-lite"/>
    </source>
</evidence>
<dbReference type="AlphaFoldDB" id="A0A0M0JHJ6"/>
<keyword evidence="13" id="KW-1185">Reference proteome</keyword>
<keyword evidence="8" id="KW-0508">mRNA splicing</keyword>
<sequence length="549" mass="60218">MSASLLERGRGLHEDLEVLERAMYRELGDPSAGKLKRADQNARDQVVATLLNAHQSRSAQLGALYADADGARKEELASMTQRSAEGSMAPVFTTFYNQLRSVREYHRKFPSAPSTESAETTLIAAVLEAAPEVGFTGEEAEGRYVDMHALHEAYLNLKGCERIDYCTYLKQCSHLAALPKTTATSGAYARYSRDLRDYLLGFLRRTQPLMPLNKLIEAAEADFEQRWQNGAVTRWQSSPPTEAAPAPAAVAASSATLDLGTYDSAAALEALGLEVLKHELTRRGLKCGGTLQQRAERLYLAKTTPLAAMPKIHLAKPTPPPAPHANGAASGSASDGSAAGLADGSDAAGTAAAARGARAVALLEELVARLGELLADVLEESAMMVEKKQARTYDEIERDLMLAAQEDAMEVDEDEDEDAEEKPIYNPLNLPLGWDGKPIPYWLYKLHGLNLEFKCEICGNYSYWGPRPFERHFQEWRHAYGMKCLGIPNSKPFQGITLIEDAYTLWAKHKAEKGTTAFQADTEEEFEDGSGNVMTRKVYTDLARQGLLD</sequence>
<dbReference type="Pfam" id="PF16837">
    <property type="entry name" value="SF3A3"/>
    <property type="match status" value="1"/>
</dbReference>
<dbReference type="PANTHER" id="PTHR12786:SF2">
    <property type="entry name" value="SPLICING FACTOR 3A SUBUNIT 3"/>
    <property type="match status" value="1"/>
</dbReference>
<keyword evidence="3" id="KW-0597">Phosphoprotein</keyword>
<evidence type="ECO:0000256" key="2">
    <source>
        <dbReference type="ARBA" id="ARBA00008776"/>
    </source>
</evidence>
<evidence type="ECO:0000313" key="13">
    <source>
        <dbReference type="Proteomes" id="UP000037460"/>
    </source>
</evidence>
<evidence type="ECO:0000256" key="6">
    <source>
        <dbReference type="ARBA" id="ARBA00022771"/>
    </source>
</evidence>
<dbReference type="PROSITE" id="PS50171">
    <property type="entry name" value="ZF_MATRIN"/>
    <property type="match status" value="1"/>
</dbReference>
<evidence type="ECO:0000259" key="11">
    <source>
        <dbReference type="PROSITE" id="PS50171"/>
    </source>
</evidence>
<name>A0A0M0JHJ6_9EUKA</name>
<comment type="subcellular location">
    <subcellularLocation>
        <location evidence="1">Nucleus</location>
    </subcellularLocation>
</comment>
<keyword evidence="4" id="KW-0507">mRNA processing</keyword>
<dbReference type="EMBL" id="JWZX01002894">
    <property type="protein sequence ID" value="KOO26066.1"/>
    <property type="molecule type" value="Genomic_DNA"/>
</dbReference>
<evidence type="ECO:0000256" key="5">
    <source>
        <dbReference type="ARBA" id="ARBA00022723"/>
    </source>
</evidence>
<feature type="domain" description="Matrin-type" evidence="11">
    <location>
        <begin position="453"/>
        <end position="484"/>
    </location>
</feature>
<reference evidence="13" key="1">
    <citation type="journal article" date="2015" name="PLoS Genet.">
        <title>Genome Sequence and Transcriptome Analyses of Chrysochromulina tobin: Metabolic Tools for Enhanced Algal Fitness in the Prominent Order Prymnesiales (Haptophyceae).</title>
        <authorList>
            <person name="Hovde B.T."/>
            <person name="Deodato C.R."/>
            <person name="Hunsperger H.M."/>
            <person name="Ryken S.A."/>
            <person name="Yost W."/>
            <person name="Jha R.K."/>
            <person name="Patterson J."/>
            <person name="Monnat R.J. Jr."/>
            <person name="Barlow S.B."/>
            <person name="Starkenburg S.R."/>
            <person name="Cattolico R.A."/>
        </authorList>
    </citation>
    <scope>NUCLEOTIDE SEQUENCE</scope>
    <source>
        <strain evidence="13">CCMP291</strain>
    </source>
</reference>
<evidence type="ECO:0000256" key="3">
    <source>
        <dbReference type="ARBA" id="ARBA00022553"/>
    </source>
</evidence>
<dbReference type="InterPro" id="IPR021966">
    <property type="entry name" value="SF3a60_bindingd"/>
</dbReference>
<protein>
    <submittedName>
        <fullName evidence="12">Splicing factor 3a subunit 3</fullName>
    </submittedName>
</protein>
<dbReference type="InterPro" id="IPR025086">
    <property type="entry name" value="SDE2/SF3A3_SAP"/>
</dbReference>
<dbReference type="InterPro" id="IPR000690">
    <property type="entry name" value="Matrin/U1-C_Znf_C2H2"/>
</dbReference>
<comment type="caution">
    <text evidence="12">The sequence shown here is derived from an EMBL/GenBank/DDBJ whole genome shotgun (WGS) entry which is preliminary data.</text>
</comment>
<accession>A0A0M0JHJ6</accession>
<dbReference type="InterPro" id="IPR051421">
    <property type="entry name" value="RNA_Proc_DNA_Dmg_Regulator"/>
</dbReference>
<dbReference type="GO" id="GO:0000398">
    <property type="term" value="P:mRNA splicing, via spliceosome"/>
    <property type="evidence" value="ECO:0007669"/>
    <property type="project" value="InterPro"/>
</dbReference>
<organism evidence="12 13">
    <name type="scientific">Chrysochromulina tobinii</name>
    <dbReference type="NCBI Taxonomy" id="1460289"/>
    <lineage>
        <taxon>Eukaryota</taxon>
        <taxon>Haptista</taxon>
        <taxon>Haptophyta</taxon>
        <taxon>Prymnesiophyceae</taxon>
        <taxon>Prymnesiales</taxon>
        <taxon>Chrysochromulinaceae</taxon>
        <taxon>Chrysochromulina</taxon>
    </lineage>
</organism>
<keyword evidence="6" id="KW-0863">Zinc-finger</keyword>
<dbReference type="InterPro" id="IPR024598">
    <property type="entry name" value="SF3a60/Prp9_C"/>
</dbReference>